<evidence type="ECO:0000313" key="3">
    <source>
        <dbReference type="Proteomes" id="UP001221898"/>
    </source>
</evidence>
<feature type="region of interest" description="Disordered" evidence="1">
    <location>
        <begin position="1"/>
        <end position="21"/>
    </location>
</feature>
<dbReference type="Proteomes" id="UP001221898">
    <property type="component" value="Unassembled WGS sequence"/>
</dbReference>
<feature type="compositionally biased region" description="Basic and acidic residues" evidence="1">
    <location>
        <begin position="1"/>
        <end position="18"/>
    </location>
</feature>
<accession>A0AAD7T8M1</accession>
<keyword evidence="3" id="KW-1185">Reference proteome</keyword>
<organism evidence="2 3">
    <name type="scientific">Aldrovandia affinis</name>
    <dbReference type="NCBI Taxonomy" id="143900"/>
    <lineage>
        <taxon>Eukaryota</taxon>
        <taxon>Metazoa</taxon>
        <taxon>Chordata</taxon>
        <taxon>Craniata</taxon>
        <taxon>Vertebrata</taxon>
        <taxon>Euteleostomi</taxon>
        <taxon>Actinopterygii</taxon>
        <taxon>Neopterygii</taxon>
        <taxon>Teleostei</taxon>
        <taxon>Notacanthiformes</taxon>
        <taxon>Halosauridae</taxon>
        <taxon>Aldrovandia</taxon>
    </lineage>
</organism>
<sequence length="88" mass="9880">MIPGLREDETKHGSEEGKPTAALRQRVKLKAACRDGGGCREFWDMCRSTPQTAHQREVENCDVWCLLEVKFSLPTPVTDRPVLTIPVS</sequence>
<protein>
    <submittedName>
        <fullName evidence="2">Uncharacterized protein</fullName>
    </submittedName>
</protein>
<evidence type="ECO:0000256" key="1">
    <source>
        <dbReference type="SAM" id="MobiDB-lite"/>
    </source>
</evidence>
<name>A0AAD7T8M1_9TELE</name>
<gene>
    <name evidence="2" type="ORF">AAFF_G00356480</name>
</gene>
<dbReference type="EMBL" id="JAINUG010000006">
    <property type="protein sequence ID" value="KAJ8416360.1"/>
    <property type="molecule type" value="Genomic_DNA"/>
</dbReference>
<evidence type="ECO:0000313" key="2">
    <source>
        <dbReference type="EMBL" id="KAJ8416360.1"/>
    </source>
</evidence>
<dbReference type="AlphaFoldDB" id="A0AAD7T8M1"/>
<comment type="caution">
    <text evidence="2">The sequence shown here is derived from an EMBL/GenBank/DDBJ whole genome shotgun (WGS) entry which is preliminary data.</text>
</comment>
<proteinExistence type="predicted"/>
<reference evidence="2" key="1">
    <citation type="journal article" date="2023" name="Science">
        <title>Genome structures resolve the early diversification of teleost fishes.</title>
        <authorList>
            <person name="Parey E."/>
            <person name="Louis A."/>
            <person name="Montfort J."/>
            <person name="Bouchez O."/>
            <person name="Roques C."/>
            <person name="Iampietro C."/>
            <person name="Lluch J."/>
            <person name="Castinel A."/>
            <person name="Donnadieu C."/>
            <person name="Desvignes T."/>
            <person name="Floi Bucao C."/>
            <person name="Jouanno E."/>
            <person name="Wen M."/>
            <person name="Mejri S."/>
            <person name="Dirks R."/>
            <person name="Jansen H."/>
            <person name="Henkel C."/>
            <person name="Chen W.J."/>
            <person name="Zahm M."/>
            <person name="Cabau C."/>
            <person name="Klopp C."/>
            <person name="Thompson A.W."/>
            <person name="Robinson-Rechavi M."/>
            <person name="Braasch I."/>
            <person name="Lecointre G."/>
            <person name="Bobe J."/>
            <person name="Postlethwait J.H."/>
            <person name="Berthelot C."/>
            <person name="Roest Crollius H."/>
            <person name="Guiguen Y."/>
        </authorList>
    </citation>
    <scope>NUCLEOTIDE SEQUENCE</scope>
    <source>
        <strain evidence="2">NC1722</strain>
    </source>
</reference>